<dbReference type="EMBL" id="QFQJ01000053">
    <property type="protein sequence ID" value="PZQ88790.1"/>
    <property type="molecule type" value="Genomic_DNA"/>
</dbReference>
<reference evidence="1 2" key="1">
    <citation type="submission" date="2017-11" db="EMBL/GenBank/DDBJ databases">
        <title>Infants hospitalized years apart are colonized by the same room-sourced microbial strains.</title>
        <authorList>
            <person name="Brooks B."/>
            <person name="Olm M.R."/>
            <person name="Firek B.A."/>
            <person name="Baker R."/>
            <person name="Thomas B.C."/>
            <person name="Morowitz M.J."/>
            <person name="Banfield J.F."/>
        </authorList>
    </citation>
    <scope>NUCLEOTIDE SEQUENCE [LARGE SCALE GENOMIC DNA]</scope>
    <source>
        <strain evidence="1">S2_003_000_R3_20</strain>
    </source>
</reference>
<sequence>MYTVDQLRAIAASGGGFELDAYAYTVDQLRAIASSASSGGARITLDLAKKKLTVDHLRAIAASGSGCVTFKNL</sequence>
<gene>
    <name evidence="1" type="ORF">DI542_10335</name>
</gene>
<dbReference type="AlphaFoldDB" id="A0A2W5TS19"/>
<proteinExistence type="predicted"/>
<accession>A0A2W5TS19</accession>
<evidence type="ECO:0000313" key="1">
    <source>
        <dbReference type="EMBL" id="PZQ88790.1"/>
    </source>
</evidence>
<name>A0A2W5TS19_ACIJO</name>
<organism evidence="1 2">
    <name type="scientific">Acinetobacter johnsonii</name>
    <dbReference type="NCBI Taxonomy" id="40214"/>
    <lineage>
        <taxon>Bacteria</taxon>
        <taxon>Pseudomonadati</taxon>
        <taxon>Pseudomonadota</taxon>
        <taxon>Gammaproteobacteria</taxon>
        <taxon>Moraxellales</taxon>
        <taxon>Moraxellaceae</taxon>
        <taxon>Acinetobacter</taxon>
    </lineage>
</organism>
<dbReference type="Proteomes" id="UP000249282">
    <property type="component" value="Unassembled WGS sequence"/>
</dbReference>
<comment type="caution">
    <text evidence="1">The sequence shown here is derived from an EMBL/GenBank/DDBJ whole genome shotgun (WGS) entry which is preliminary data.</text>
</comment>
<protein>
    <submittedName>
        <fullName evidence="1">Uncharacterized protein</fullName>
    </submittedName>
</protein>
<evidence type="ECO:0000313" key="2">
    <source>
        <dbReference type="Proteomes" id="UP000249282"/>
    </source>
</evidence>
<dbReference type="RefSeq" id="WP_183175789.1">
    <property type="nucleotide sequence ID" value="NZ_JBIMBO010000001.1"/>
</dbReference>